<dbReference type="Pfam" id="PF18052">
    <property type="entry name" value="Rx_N"/>
    <property type="match status" value="1"/>
</dbReference>
<dbReference type="GO" id="GO:0000166">
    <property type="term" value="F:nucleotide binding"/>
    <property type="evidence" value="ECO:0007669"/>
    <property type="project" value="UniProtKB-KW"/>
</dbReference>
<evidence type="ECO:0000313" key="6">
    <source>
        <dbReference type="Proteomes" id="UP000811246"/>
    </source>
</evidence>
<accession>A0A922DE60</accession>
<dbReference type="AlphaFoldDB" id="A0A922DE60"/>
<comment type="caution">
    <text evidence="5">The sequence shown here is derived from an EMBL/GenBank/DDBJ whole genome shotgun (WGS) entry which is preliminary data.</text>
</comment>
<keyword evidence="2" id="KW-0547">Nucleotide-binding</keyword>
<evidence type="ECO:0000256" key="2">
    <source>
        <dbReference type="ARBA" id="ARBA00022741"/>
    </source>
</evidence>
<evidence type="ECO:0000313" key="5">
    <source>
        <dbReference type="EMBL" id="KAG6682739.1"/>
    </source>
</evidence>
<sequence>MRQTFSILSPNTYKKKLDRGLLKRLEIVQLSANVVLEDAEEMQFTKPMVKKWLDELKDAVYDAEDILDEIHTEVLRCKLDAEFQGIANRIAETRN</sequence>
<name>A0A922DE60_CARIL</name>
<organism evidence="5 6">
    <name type="scientific">Carya illinoinensis</name>
    <name type="common">Pecan</name>
    <dbReference type="NCBI Taxonomy" id="32201"/>
    <lineage>
        <taxon>Eukaryota</taxon>
        <taxon>Viridiplantae</taxon>
        <taxon>Streptophyta</taxon>
        <taxon>Embryophyta</taxon>
        <taxon>Tracheophyta</taxon>
        <taxon>Spermatophyta</taxon>
        <taxon>Magnoliopsida</taxon>
        <taxon>eudicotyledons</taxon>
        <taxon>Gunneridae</taxon>
        <taxon>Pentapetalae</taxon>
        <taxon>rosids</taxon>
        <taxon>fabids</taxon>
        <taxon>Fagales</taxon>
        <taxon>Juglandaceae</taxon>
        <taxon>Carya</taxon>
    </lineage>
</organism>
<reference evidence="5" key="1">
    <citation type="submission" date="2021-01" db="EMBL/GenBank/DDBJ databases">
        <authorList>
            <person name="Lovell J.T."/>
            <person name="Bentley N."/>
            <person name="Bhattarai G."/>
            <person name="Jenkins J.W."/>
            <person name="Sreedasyam A."/>
            <person name="Alarcon Y."/>
            <person name="Bock C."/>
            <person name="Boston L."/>
            <person name="Carlson J."/>
            <person name="Cervantes K."/>
            <person name="Clermont K."/>
            <person name="Krom N."/>
            <person name="Kubenka K."/>
            <person name="Mamidi S."/>
            <person name="Mattison C."/>
            <person name="Monteros M."/>
            <person name="Pisani C."/>
            <person name="Plott C."/>
            <person name="Rajasekar S."/>
            <person name="Rhein H.S."/>
            <person name="Rohla C."/>
            <person name="Song M."/>
            <person name="Hilaire R.S."/>
            <person name="Shu S."/>
            <person name="Wells L."/>
            <person name="Wang X."/>
            <person name="Webber J."/>
            <person name="Heerema R.J."/>
            <person name="Klein P."/>
            <person name="Conner P."/>
            <person name="Grauke L."/>
            <person name="Grimwood J."/>
            <person name="Schmutz J."/>
            <person name="Randall J.J."/>
        </authorList>
    </citation>
    <scope>NUCLEOTIDE SEQUENCE</scope>
    <source>
        <tissue evidence="5">Leaf</tissue>
    </source>
</reference>
<dbReference type="Proteomes" id="UP000811246">
    <property type="component" value="Chromosome 13"/>
</dbReference>
<keyword evidence="3" id="KW-0611">Plant defense</keyword>
<proteinExistence type="predicted"/>
<dbReference type="EMBL" id="CM031837">
    <property type="protein sequence ID" value="KAG6682739.1"/>
    <property type="molecule type" value="Genomic_DNA"/>
</dbReference>
<protein>
    <recommendedName>
        <fullName evidence="4">Disease resistance N-terminal domain-containing protein</fullName>
    </recommendedName>
</protein>
<keyword evidence="1" id="KW-0677">Repeat</keyword>
<dbReference type="GO" id="GO:0006952">
    <property type="term" value="P:defense response"/>
    <property type="evidence" value="ECO:0007669"/>
    <property type="project" value="UniProtKB-KW"/>
</dbReference>
<evidence type="ECO:0000259" key="4">
    <source>
        <dbReference type="Pfam" id="PF18052"/>
    </source>
</evidence>
<dbReference type="InterPro" id="IPR041118">
    <property type="entry name" value="Rx_N"/>
</dbReference>
<gene>
    <name evidence="5" type="ORF">I3842_13G158100</name>
</gene>
<evidence type="ECO:0000256" key="3">
    <source>
        <dbReference type="ARBA" id="ARBA00022821"/>
    </source>
</evidence>
<feature type="domain" description="Disease resistance N-terminal" evidence="4">
    <location>
        <begin position="4"/>
        <end position="80"/>
    </location>
</feature>
<evidence type="ECO:0000256" key="1">
    <source>
        <dbReference type="ARBA" id="ARBA00022737"/>
    </source>
</evidence>